<name>A0A7H0HG05_9BURK</name>
<gene>
    <name evidence="1" type="ORF">H9L24_00030</name>
</gene>
<dbReference type="EMBL" id="CP060790">
    <property type="protein sequence ID" value="QNP59471.1"/>
    <property type="molecule type" value="Genomic_DNA"/>
</dbReference>
<keyword evidence="2" id="KW-1185">Reference proteome</keyword>
<proteinExistence type="predicted"/>
<evidence type="ECO:0000313" key="1">
    <source>
        <dbReference type="EMBL" id="QNP59471.1"/>
    </source>
</evidence>
<dbReference type="AlphaFoldDB" id="A0A7H0HG05"/>
<accession>A0A7H0HG05</accession>
<sequence length="372" mass="40518">MRKLALKKLKNSDLSFFKAHFSGHQQSKQKGFNLDARVMQGEGFFPALKSLLEPLPKKAAHVDLVFFGPGLAPAHSLARKVKIDAKNLRLNGELVHDPEDEPNRYGQFAEGDFAVMEFGGDALPDSVKVVLVAAGNPLDAGLYKVFSKMLPSADDSMAALGEDALQAAIEEAQPVAQHPIRNWLDPVLLEEIGSGDAKAIARVNKLLPRQGISPEAFKSTKEAAARNGQLGEELLKHYLESDAPHGVASHEWTSQINAISPYDFSLTMATGELRHADAKSTSGPFSTRLYLSTAEVRHALGSGVPYDIYRLYNVTEEAAQMRVARDVKARLQAVMESLANVPDGVNVDSLSFEPGYFDFEPVEVQIALPADE</sequence>
<organism evidence="1 2">
    <name type="scientific">Paenacidovorax monticola</name>
    <dbReference type="NCBI Taxonomy" id="1926868"/>
    <lineage>
        <taxon>Bacteria</taxon>
        <taxon>Pseudomonadati</taxon>
        <taxon>Pseudomonadota</taxon>
        <taxon>Betaproteobacteria</taxon>
        <taxon>Burkholderiales</taxon>
        <taxon>Comamonadaceae</taxon>
        <taxon>Paenacidovorax</taxon>
    </lineage>
</organism>
<evidence type="ECO:0008006" key="3">
    <source>
        <dbReference type="Google" id="ProtNLM"/>
    </source>
</evidence>
<reference evidence="1 2" key="1">
    <citation type="submission" date="2020-08" db="EMBL/GenBank/DDBJ databases">
        <title>Genome sequence of Acidovorax monticola KACC 19171T.</title>
        <authorList>
            <person name="Hyun D.-W."/>
            <person name="Bae J.-W."/>
        </authorList>
    </citation>
    <scope>NUCLEOTIDE SEQUENCE [LARGE SCALE GENOMIC DNA]</scope>
    <source>
        <strain evidence="1 2">KACC 19171</strain>
    </source>
</reference>
<evidence type="ECO:0000313" key="2">
    <source>
        <dbReference type="Proteomes" id="UP000516057"/>
    </source>
</evidence>
<dbReference type="KEGG" id="amon:H9L24_00030"/>
<dbReference type="RefSeq" id="WP_187736454.1">
    <property type="nucleotide sequence ID" value="NZ_CP060790.1"/>
</dbReference>
<protein>
    <recommendedName>
        <fullName evidence="3">DUF3883 domain-containing protein</fullName>
    </recommendedName>
</protein>
<dbReference type="Proteomes" id="UP000516057">
    <property type="component" value="Chromosome"/>
</dbReference>